<gene>
    <name evidence="1" type="primary">ORF126248</name>
</gene>
<protein>
    <submittedName>
        <fullName evidence="1">Uncharacterized protein</fullName>
    </submittedName>
</protein>
<dbReference type="EMBL" id="HACG01034607">
    <property type="protein sequence ID" value="CEK81472.1"/>
    <property type="molecule type" value="Transcribed_RNA"/>
</dbReference>
<sequence length="81" mass="8800">HSSTLQVSVTFHSSILQVGVSNCSYFNTSGVSNCCRTEVSVTVMGLSTQNSYSNLSDPQTKPAISTDTENYSLKIKNIIYD</sequence>
<proteinExistence type="predicted"/>
<evidence type="ECO:0000313" key="1">
    <source>
        <dbReference type="EMBL" id="CEK81472.1"/>
    </source>
</evidence>
<feature type="non-terminal residue" evidence="1">
    <location>
        <position position="1"/>
    </location>
</feature>
<accession>A0A0B7ALM5</accession>
<reference evidence="1" key="1">
    <citation type="submission" date="2014-12" db="EMBL/GenBank/DDBJ databases">
        <title>Insight into the proteome of Arion vulgaris.</title>
        <authorList>
            <person name="Aradska J."/>
            <person name="Bulat T."/>
            <person name="Smidak R."/>
            <person name="Sarate P."/>
            <person name="Gangsoo J."/>
            <person name="Sialana F."/>
            <person name="Bilban M."/>
            <person name="Lubec G."/>
        </authorList>
    </citation>
    <scope>NUCLEOTIDE SEQUENCE</scope>
    <source>
        <tissue evidence="1">Skin</tissue>
    </source>
</reference>
<name>A0A0B7ALM5_9EUPU</name>
<dbReference type="AlphaFoldDB" id="A0A0B7ALM5"/>
<organism evidence="1">
    <name type="scientific">Arion vulgaris</name>
    <dbReference type="NCBI Taxonomy" id="1028688"/>
    <lineage>
        <taxon>Eukaryota</taxon>
        <taxon>Metazoa</taxon>
        <taxon>Spiralia</taxon>
        <taxon>Lophotrochozoa</taxon>
        <taxon>Mollusca</taxon>
        <taxon>Gastropoda</taxon>
        <taxon>Heterobranchia</taxon>
        <taxon>Euthyneura</taxon>
        <taxon>Panpulmonata</taxon>
        <taxon>Eupulmonata</taxon>
        <taxon>Stylommatophora</taxon>
        <taxon>Helicina</taxon>
        <taxon>Arionoidea</taxon>
        <taxon>Arionidae</taxon>
        <taxon>Arion</taxon>
    </lineage>
</organism>